<evidence type="ECO:0000313" key="1">
    <source>
        <dbReference type="EMBL" id="ABV36660.1"/>
    </source>
</evidence>
<protein>
    <recommendedName>
        <fullName evidence="3">QueD-like protein</fullName>
    </recommendedName>
</protein>
<proteinExistence type="predicted"/>
<sequence>MQPGKILVNETQLGSRLNRAVDSDRRGEFALLLALLSTDARDMAQFHIKDNALTLEAELRAKFDLPIEETLITDLTVEPSPVDNSEQFHLGGARAFQLMQALKPEAIVTRGEESLDMQQVLANCDLNVRQKYRSSTQGENQGEPYRPEVMHFVDQLSLQRQMSEVLA</sequence>
<dbReference type="EMBL" id="CP000821">
    <property type="protein sequence ID" value="ABV36660.1"/>
    <property type="molecule type" value="Genomic_DNA"/>
</dbReference>
<dbReference type="KEGG" id="sse:Ssed_2051"/>
<evidence type="ECO:0000313" key="2">
    <source>
        <dbReference type="Proteomes" id="UP000002015"/>
    </source>
</evidence>
<dbReference type="eggNOG" id="ENOG5033CMH">
    <property type="taxonomic scope" value="Bacteria"/>
</dbReference>
<dbReference type="OrthoDB" id="7061360at2"/>
<keyword evidence="2" id="KW-1185">Reference proteome</keyword>
<dbReference type="AlphaFoldDB" id="A8FUY7"/>
<dbReference type="RefSeq" id="WP_012142395.1">
    <property type="nucleotide sequence ID" value="NC_009831.1"/>
</dbReference>
<accession>A8FUY7</accession>
<dbReference type="InterPro" id="IPR021879">
    <property type="entry name" value="VC2046_fam"/>
</dbReference>
<dbReference type="Proteomes" id="UP000002015">
    <property type="component" value="Chromosome"/>
</dbReference>
<dbReference type="Pfam" id="PF11993">
    <property type="entry name" value="VC2046"/>
    <property type="match status" value="1"/>
</dbReference>
<evidence type="ECO:0008006" key="3">
    <source>
        <dbReference type="Google" id="ProtNLM"/>
    </source>
</evidence>
<reference evidence="1 2" key="1">
    <citation type="submission" date="2007-08" db="EMBL/GenBank/DDBJ databases">
        <title>Complete sequence of Shewanella sediminis HAW-EB3.</title>
        <authorList>
            <consortium name="US DOE Joint Genome Institute"/>
            <person name="Copeland A."/>
            <person name="Lucas S."/>
            <person name="Lapidus A."/>
            <person name="Barry K."/>
            <person name="Glavina del Rio T."/>
            <person name="Dalin E."/>
            <person name="Tice H."/>
            <person name="Pitluck S."/>
            <person name="Chertkov O."/>
            <person name="Brettin T."/>
            <person name="Bruce D."/>
            <person name="Detter J.C."/>
            <person name="Han C."/>
            <person name="Schmutz J."/>
            <person name="Larimer F."/>
            <person name="Land M."/>
            <person name="Hauser L."/>
            <person name="Kyrpides N."/>
            <person name="Kim E."/>
            <person name="Zhao J.-S."/>
            <person name="Richardson P."/>
        </authorList>
    </citation>
    <scope>NUCLEOTIDE SEQUENCE [LARGE SCALE GENOMIC DNA]</scope>
    <source>
        <strain evidence="1 2">HAW-EB3</strain>
    </source>
</reference>
<gene>
    <name evidence="1" type="ordered locus">Ssed_2051</name>
</gene>
<dbReference type="HOGENOM" id="CLU_126580_0_0_6"/>
<name>A8FUY7_SHESH</name>
<organism evidence="1 2">
    <name type="scientific">Shewanella sediminis (strain HAW-EB3)</name>
    <dbReference type="NCBI Taxonomy" id="425104"/>
    <lineage>
        <taxon>Bacteria</taxon>
        <taxon>Pseudomonadati</taxon>
        <taxon>Pseudomonadota</taxon>
        <taxon>Gammaproteobacteria</taxon>
        <taxon>Alteromonadales</taxon>
        <taxon>Shewanellaceae</taxon>
        <taxon>Shewanella</taxon>
    </lineage>
</organism>